<keyword evidence="3" id="KW-1185">Reference proteome</keyword>
<accession>A0ABZ3EZ89</accession>
<feature type="domain" description="MrfA-like Zn-binding" evidence="1">
    <location>
        <begin position="490"/>
        <end position="590"/>
    </location>
</feature>
<dbReference type="NCBIfam" id="NF038324">
    <property type="entry name" value="DrmB_fam"/>
    <property type="match status" value="1"/>
</dbReference>
<dbReference type="EMBL" id="CP146256">
    <property type="protein sequence ID" value="XAH74750.1"/>
    <property type="molecule type" value="Genomic_DNA"/>
</dbReference>
<organism evidence="2 3">
    <name type="scientific">Kineothrix sedimenti</name>
    <dbReference type="NCBI Taxonomy" id="3123317"/>
    <lineage>
        <taxon>Bacteria</taxon>
        <taxon>Bacillati</taxon>
        <taxon>Bacillota</taxon>
        <taxon>Clostridia</taxon>
        <taxon>Lachnospirales</taxon>
        <taxon>Lachnospiraceae</taxon>
        <taxon>Kineothrix</taxon>
    </lineage>
</organism>
<dbReference type="RefSeq" id="WP_342758331.1">
    <property type="nucleotide sequence ID" value="NZ_CP146256.1"/>
</dbReference>
<dbReference type="InterPro" id="IPR047721">
    <property type="entry name" value="DrmB"/>
</dbReference>
<gene>
    <name evidence="2" type="ORF">V6984_03000</name>
</gene>
<evidence type="ECO:0000313" key="3">
    <source>
        <dbReference type="Proteomes" id="UP001451571"/>
    </source>
</evidence>
<dbReference type="Proteomes" id="UP001451571">
    <property type="component" value="Chromosome"/>
</dbReference>
<evidence type="ECO:0000259" key="1">
    <source>
        <dbReference type="Pfam" id="PF09369"/>
    </source>
</evidence>
<sequence length="626" mass="72235">MPPRIKRQNVSDYIKKAGEIRRSQTVSTYGSGALVDFPRLSGIMAGIDYWKVTDGRLPDDAQFQERNLQKMLGKDFFVQVSTDEHAEKKFSIPVYRFPSYYYCPECHELDYYFKIRKPESNNTEYNKPLYCSKCKTSDGKPIALIPSRFVVACPNGHIDEFPYSWWVHRGTDKQCDGSQLFLEYKGNTGGLDSIVIRCKCGATKSMAGCMDKNALISYKCKGYMPWLGFNEEGKPWYREPQNCNATMRTMQRSANNVYYPVTQSALTIPPWSSKIQKTLQRYDDILLAIFELDDEGLIEKMLIKHYEQKKDVYRCGYEQFKKEALLKYRDKDTREITEEVLRLDEYAAFCDKDRNEENDFFRTKSSEVPEEIQEYIEAIKIVSRLREVKVLKGFRRIEPTHEPDPKIRAEKGIFDRDFTPISKQDYNWLPAIQMFGEGIFIQFKESAVEAWEKQYGERYKLLAARNQNSWIGNNMFDENRPRYILLHTIAHLLIRQFTAQCGYESASLREKIYSTFCDSDEKMCGILIYTSATDSDGSLGGLAREGEGYRLTNTIFSMLENATWCSNDPICVDSRGQGFKSLNFAACHACGLLPETSCESANCLLDRAAVVGTPENREMGFFSKLL</sequence>
<name>A0ABZ3EZ89_9FIRM</name>
<reference evidence="2 3" key="1">
    <citation type="submission" date="2024-02" db="EMBL/GenBank/DDBJ databases">
        <title>Bacterial strain from lacustrine sediment.</title>
        <authorList>
            <person name="Petit C."/>
            <person name="Fadhlaoui K."/>
        </authorList>
    </citation>
    <scope>NUCLEOTIDE SEQUENCE [LARGE SCALE GENOMIC DNA]</scope>
    <source>
        <strain evidence="2 3">IPX-CK</strain>
    </source>
</reference>
<evidence type="ECO:0000313" key="2">
    <source>
        <dbReference type="EMBL" id="XAH74750.1"/>
    </source>
</evidence>
<dbReference type="InterPro" id="IPR018973">
    <property type="entry name" value="MZB"/>
</dbReference>
<proteinExistence type="predicted"/>
<protein>
    <submittedName>
        <fullName evidence="2">DUF1998 domain-containing protein</fullName>
    </submittedName>
</protein>
<dbReference type="Pfam" id="PF09369">
    <property type="entry name" value="MZB"/>
    <property type="match status" value="1"/>
</dbReference>